<dbReference type="InterPro" id="IPR004655">
    <property type="entry name" value="FabH"/>
</dbReference>
<keyword evidence="8" id="KW-0275">Fatty acid biosynthesis</keyword>
<keyword evidence="5" id="KW-0808">Transferase</keyword>
<evidence type="ECO:0000256" key="10">
    <source>
        <dbReference type="ARBA" id="ARBA00057449"/>
    </source>
</evidence>
<organism evidence="14 15">
    <name type="scientific">Musa acuminata subsp. malaccensis</name>
    <name type="common">Wild banana</name>
    <name type="synonym">Musa malaccensis</name>
    <dbReference type="NCBI Taxonomy" id="214687"/>
    <lineage>
        <taxon>Eukaryota</taxon>
        <taxon>Viridiplantae</taxon>
        <taxon>Streptophyta</taxon>
        <taxon>Embryophyta</taxon>
        <taxon>Tracheophyta</taxon>
        <taxon>Spermatophyta</taxon>
        <taxon>Magnoliopsida</taxon>
        <taxon>Liliopsida</taxon>
        <taxon>Zingiberales</taxon>
        <taxon>Musaceae</taxon>
        <taxon>Musa</taxon>
    </lineage>
</organism>
<evidence type="ECO:0000259" key="12">
    <source>
        <dbReference type="Pfam" id="PF08545"/>
    </source>
</evidence>
<accession>A0A804J833</accession>
<gene>
    <name evidence="13" type="ORF">GSMUA_276380.1</name>
</gene>
<sequence>MANALGIVSPSVHCFRRRNRAPLGLDGSEKKTALICLAAADGGVEGRVLDSTSSRSCRPRVVGMGSKLVGCGSAVPKLLISNDDLAQIVETSDEWISVRTGIRNRRVLSGNETLGGLAVAAAKGALQMAHVEAEEVDLVIMCTSTPDDLFGCGAQVQRDLGCKNAWAFDITAACSGFVVGLITATRFIKGGGFQNILVVGGDVLSRYVDWTDRGTCILFGDAAGAVLVQACGSDEDGLLGFDLHSDGHGQRQLNAPAKDDHSNFISNNNGTSLFPPKKASYSCIQMNGKEVFRFAVRCVPQSIEAALEEAGLTSSSIDWLLLHQANQRIIDAVATRLEIPSAKVISNLANYGNTSAASIPLALDEAVRTGKVQAGNTIATAGFGAGLTWGSVIMRWK</sequence>
<dbReference type="SUPFAM" id="SSF53901">
    <property type="entry name" value="Thiolase-like"/>
    <property type="match status" value="1"/>
</dbReference>
<dbReference type="Gramene" id="Ma05_t24430.2">
    <property type="protein sequence ID" value="Ma05_p24430.2"/>
    <property type="gene ID" value="Ma05_g24430"/>
</dbReference>
<evidence type="ECO:0000313" key="13">
    <source>
        <dbReference type="EMBL" id="CAG1839461.1"/>
    </source>
</evidence>
<dbReference type="CDD" id="cd00830">
    <property type="entry name" value="KAS_III"/>
    <property type="match status" value="1"/>
</dbReference>
<evidence type="ECO:0000256" key="1">
    <source>
        <dbReference type="ARBA" id="ARBA00005194"/>
    </source>
</evidence>
<dbReference type="EMBL" id="HG996470">
    <property type="protein sequence ID" value="CAG1839461.1"/>
    <property type="molecule type" value="Genomic_DNA"/>
</dbReference>
<keyword evidence="6" id="KW-0276">Fatty acid metabolism</keyword>
<evidence type="ECO:0000256" key="5">
    <source>
        <dbReference type="ARBA" id="ARBA00022679"/>
    </source>
</evidence>
<dbReference type="GO" id="GO:0004315">
    <property type="term" value="F:3-oxoacyl-[acyl-carrier-protein] synthase activity"/>
    <property type="evidence" value="ECO:0007669"/>
    <property type="project" value="InterPro"/>
</dbReference>
<evidence type="ECO:0000313" key="15">
    <source>
        <dbReference type="Proteomes" id="UP000012960"/>
    </source>
</evidence>
<dbReference type="InterPro" id="IPR016039">
    <property type="entry name" value="Thiolase-like"/>
</dbReference>
<evidence type="ECO:0000259" key="11">
    <source>
        <dbReference type="Pfam" id="PF08541"/>
    </source>
</evidence>
<evidence type="ECO:0000256" key="3">
    <source>
        <dbReference type="ARBA" id="ARBA00012333"/>
    </source>
</evidence>
<comment type="pathway">
    <text evidence="1">Lipid metabolism; fatty acid biosynthesis.</text>
</comment>
<dbReference type="OrthoDB" id="428487at2759"/>
<dbReference type="InterPro" id="IPR013747">
    <property type="entry name" value="ACP_syn_III_C"/>
</dbReference>
<evidence type="ECO:0000256" key="8">
    <source>
        <dbReference type="ARBA" id="ARBA00023160"/>
    </source>
</evidence>
<keyword evidence="4" id="KW-0444">Lipid biosynthesis</keyword>
<evidence type="ECO:0000256" key="4">
    <source>
        <dbReference type="ARBA" id="ARBA00022516"/>
    </source>
</evidence>
<dbReference type="NCBIfam" id="TIGR00747">
    <property type="entry name" value="fabH"/>
    <property type="match status" value="1"/>
</dbReference>
<dbReference type="Pfam" id="PF08545">
    <property type="entry name" value="ACP_syn_III"/>
    <property type="match status" value="1"/>
</dbReference>
<evidence type="ECO:0000256" key="7">
    <source>
        <dbReference type="ARBA" id="ARBA00023098"/>
    </source>
</evidence>
<dbReference type="EC" id="2.3.1.180" evidence="3"/>
<dbReference type="PANTHER" id="PTHR43091">
    <property type="entry name" value="3-OXOACYL-[ACYL-CARRIER-PROTEIN] SYNTHASE"/>
    <property type="match status" value="1"/>
</dbReference>
<dbReference type="PANTHER" id="PTHR43091:SF1">
    <property type="entry name" value="BETA-KETOACYL-[ACYL-CARRIER-PROTEIN] SYNTHASE III, CHLOROPLASTIC"/>
    <property type="match status" value="1"/>
</dbReference>
<reference evidence="13" key="1">
    <citation type="submission" date="2021-03" db="EMBL/GenBank/DDBJ databases">
        <authorList>
            <consortium name="Genoscope - CEA"/>
            <person name="William W."/>
        </authorList>
    </citation>
    <scope>NUCLEOTIDE SEQUENCE</scope>
    <source>
        <strain evidence="13">Doubled-haploid Pahang</strain>
    </source>
</reference>
<evidence type="ECO:0000313" key="14">
    <source>
        <dbReference type="EnsemblPlants" id="Ma05_p24430.2"/>
    </source>
</evidence>
<comment type="similarity">
    <text evidence="2">Belongs to the thiolase-like superfamily. FabH family.</text>
</comment>
<dbReference type="InterPro" id="IPR013751">
    <property type="entry name" value="ACP_syn_III_N"/>
</dbReference>
<dbReference type="EnsemblPlants" id="Ma05_t24430.2">
    <property type="protein sequence ID" value="Ma05_p24430.2"/>
    <property type="gene ID" value="Ma05_g24430"/>
</dbReference>
<evidence type="ECO:0000256" key="9">
    <source>
        <dbReference type="ARBA" id="ARBA00052419"/>
    </source>
</evidence>
<comment type="catalytic activity">
    <reaction evidence="9">
        <text>malonyl-[ACP] + acetyl-CoA + H(+) = 3-oxobutanoyl-[ACP] + CO2 + CoA</text>
        <dbReference type="Rhea" id="RHEA:12080"/>
        <dbReference type="Rhea" id="RHEA-COMP:9623"/>
        <dbReference type="Rhea" id="RHEA-COMP:9625"/>
        <dbReference type="ChEBI" id="CHEBI:15378"/>
        <dbReference type="ChEBI" id="CHEBI:16526"/>
        <dbReference type="ChEBI" id="CHEBI:57287"/>
        <dbReference type="ChEBI" id="CHEBI:57288"/>
        <dbReference type="ChEBI" id="CHEBI:78449"/>
        <dbReference type="ChEBI" id="CHEBI:78450"/>
        <dbReference type="EC" id="2.3.1.180"/>
    </reaction>
</comment>
<comment type="function">
    <text evidence="10">Catalyzes the condensation reaction of fatty acid synthesis by the addition to an acyl acceptor of two carbons from malonyl-ACP. KAS III catalyzes the first condensation reaction which initiates fatty acid synthesis and may therefore play a role in governing the total rate of fatty acid production. Possesses both acetoacetyl-ACP synthase and acetyl transacylase activities.</text>
</comment>
<feature type="domain" description="Beta-ketoacyl-[acyl-carrier-protein] synthase III C-terminal" evidence="11">
    <location>
        <begin position="307"/>
        <end position="396"/>
    </location>
</feature>
<dbReference type="OMA" id="WGSEGDK"/>
<dbReference type="Gene3D" id="3.40.47.10">
    <property type="match status" value="1"/>
</dbReference>
<dbReference type="NCBIfam" id="NF006829">
    <property type="entry name" value="PRK09352.1"/>
    <property type="match status" value="1"/>
</dbReference>
<name>A0A804J833_MUSAM</name>
<dbReference type="FunCoup" id="A0A804J833">
    <property type="interactions" value="784"/>
</dbReference>
<proteinExistence type="inferred from homology"/>
<evidence type="ECO:0000256" key="2">
    <source>
        <dbReference type="ARBA" id="ARBA00008642"/>
    </source>
</evidence>
<keyword evidence="7" id="KW-0443">Lipid metabolism</keyword>
<dbReference type="HAMAP" id="MF_01815">
    <property type="entry name" value="FabH"/>
    <property type="match status" value="1"/>
</dbReference>
<dbReference type="GO" id="GO:0030497">
    <property type="term" value="P:fatty acid elongation"/>
    <property type="evidence" value="ECO:0000318"/>
    <property type="project" value="GO_Central"/>
</dbReference>
<dbReference type="SMR" id="A0A804J833"/>
<dbReference type="Pfam" id="PF08541">
    <property type="entry name" value="ACP_syn_III_C"/>
    <property type="match status" value="1"/>
</dbReference>
<reference evidence="14" key="2">
    <citation type="submission" date="2021-05" db="UniProtKB">
        <authorList>
            <consortium name="EnsemblPlants"/>
        </authorList>
    </citation>
    <scope>IDENTIFICATION</scope>
    <source>
        <strain evidence="14">subsp. malaccensis</strain>
    </source>
</reference>
<keyword evidence="15" id="KW-1185">Reference proteome</keyword>
<protein>
    <recommendedName>
        <fullName evidence="3">beta-ketoacyl-[acyl-carrier-protein] synthase III</fullName>
        <ecNumber evidence="3">2.3.1.180</ecNumber>
    </recommendedName>
</protein>
<dbReference type="AlphaFoldDB" id="A0A804J833"/>
<feature type="domain" description="Beta-ketoacyl-[acyl-carrier-protein] synthase III N-terminal" evidence="12">
    <location>
        <begin position="168"/>
        <end position="247"/>
    </location>
</feature>
<evidence type="ECO:0000256" key="6">
    <source>
        <dbReference type="ARBA" id="ARBA00022832"/>
    </source>
</evidence>
<dbReference type="Proteomes" id="UP000012960">
    <property type="component" value="Unplaced"/>
</dbReference>
<dbReference type="GO" id="GO:0033818">
    <property type="term" value="F:beta-ketoacyl-acyl-carrier-protein synthase III activity"/>
    <property type="evidence" value="ECO:0000318"/>
    <property type="project" value="GO_Central"/>
</dbReference>
<dbReference type="FunFam" id="3.40.47.10:FF:000004">
    <property type="entry name" value="3-oxoacyl-[acyl-carrier-protein] synthase 3"/>
    <property type="match status" value="1"/>
</dbReference>